<reference evidence="3" key="2">
    <citation type="submission" date="2025-09" db="UniProtKB">
        <authorList>
            <consortium name="Ensembl"/>
        </authorList>
    </citation>
    <scope>IDENTIFICATION</scope>
</reference>
<dbReference type="AlphaFoldDB" id="A0A3B3Q572"/>
<proteinExistence type="predicted"/>
<keyword evidence="1" id="KW-0880">Kelch repeat</keyword>
<sequence length="160" mass="17837">MIRKTGPCLWTLVPQEDPAPCDRYNHACCCQGGNIYLLGGRGKTVLNDFWKYNVRNEWTSLDCGCEEALEQASMVANQHLLYVFGGMIDCAYAHRKTPLWLYNTAPVNRKGHSAVVFEAAMYVFGGYVDLKGSSGEFWSFHFRDGARTTLRALGCGAPGR</sequence>
<reference evidence="3" key="1">
    <citation type="submission" date="2025-08" db="UniProtKB">
        <authorList>
            <consortium name="Ensembl"/>
        </authorList>
    </citation>
    <scope>IDENTIFICATION</scope>
</reference>
<keyword evidence="4" id="KW-1185">Reference proteome</keyword>
<keyword evidence="2" id="KW-0677">Repeat</keyword>
<dbReference type="Proteomes" id="UP000261540">
    <property type="component" value="Unplaced"/>
</dbReference>
<accession>A0A3B3Q572</accession>
<dbReference type="InterPro" id="IPR015915">
    <property type="entry name" value="Kelch-typ_b-propeller"/>
</dbReference>
<evidence type="ECO:0000256" key="2">
    <source>
        <dbReference type="ARBA" id="ARBA00022737"/>
    </source>
</evidence>
<dbReference type="STRING" id="1676925.ENSPKIP00000001303"/>
<organism evidence="3 4">
    <name type="scientific">Paramormyrops kingsleyae</name>
    <dbReference type="NCBI Taxonomy" id="1676925"/>
    <lineage>
        <taxon>Eukaryota</taxon>
        <taxon>Metazoa</taxon>
        <taxon>Chordata</taxon>
        <taxon>Craniata</taxon>
        <taxon>Vertebrata</taxon>
        <taxon>Euteleostomi</taxon>
        <taxon>Actinopterygii</taxon>
        <taxon>Neopterygii</taxon>
        <taxon>Teleostei</taxon>
        <taxon>Osteoglossocephala</taxon>
        <taxon>Osteoglossomorpha</taxon>
        <taxon>Osteoglossiformes</taxon>
        <taxon>Mormyridae</taxon>
        <taxon>Paramormyrops</taxon>
    </lineage>
</organism>
<dbReference type="GO" id="GO:0005794">
    <property type="term" value="C:Golgi apparatus"/>
    <property type="evidence" value="ECO:0007669"/>
    <property type="project" value="TreeGrafter"/>
</dbReference>
<protein>
    <submittedName>
        <fullName evidence="3">Uncharacterized protein</fullName>
    </submittedName>
</protein>
<evidence type="ECO:0000313" key="4">
    <source>
        <dbReference type="Proteomes" id="UP000261540"/>
    </source>
</evidence>
<name>A0A3B3Q572_9TELE</name>
<dbReference type="PANTHER" id="PTHR46376:SF1">
    <property type="entry name" value="LEUCINE-ZIPPER-LIKE TRANSCRIPTIONAL REGULATOR 1"/>
    <property type="match status" value="1"/>
</dbReference>
<evidence type="ECO:0000313" key="3">
    <source>
        <dbReference type="Ensembl" id="ENSPKIP00000001303.1"/>
    </source>
</evidence>
<dbReference type="Pfam" id="PF24681">
    <property type="entry name" value="Kelch_KLHDC2_KLHL20_DRC7"/>
    <property type="match status" value="1"/>
</dbReference>
<dbReference type="PANTHER" id="PTHR46376">
    <property type="entry name" value="LEUCINE-ZIPPER-LIKE TRANSCRIPTIONAL REGULATOR 1"/>
    <property type="match status" value="1"/>
</dbReference>
<dbReference type="Ensembl" id="ENSPKIT00000025221.1">
    <property type="protein sequence ID" value="ENSPKIP00000001303.1"/>
    <property type="gene ID" value="ENSPKIG00000019644.1"/>
</dbReference>
<dbReference type="SUPFAM" id="SSF117281">
    <property type="entry name" value="Kelch motif"/>
    <property type="match status" value="1"/>
</dbReference>
<evidence type="ECO:0000256" key="1">
    <source>
        <dbReference type="ARBA" id="ARBA00022441"/>
    </source>
</evidence>
<dbReference type="InterPro" id="IPR051568">
    <property type="entry name" value="LZTR1/Attractin"/>
</dbReference>
<dbReference type="Gene3D" id="2.120.10.80">
    <property type="entry name" value="Kelch-type beta propeller"/>
    <property type="match status" value="1"/>
</dbReference>